<dbReference type="Proteomes" id="UP000658382">
    <property type="component" value="Unassembled WGS sequence"/>
</dbReference>
<dbReference type="InterPro" id="IPR014794">
    <property type="entry name" value="DUF1779"/>
</dbReference>
<accession>A0A917PTY0</accession>
<protein>
    <recommendedName>
        <fullName evidence="4">TATA-box binding</fullName>
    </recommendedName>
</protein>
<comment type="caution">
    <text evidence="2">The sequence shown here is derived from an EMBL/GenBank/DDBJ whole genome shotgun (WGS) entry which is preliminary data.</text>
</comment>
<keyword evidence="3" id="KW-1185">Reference proteome</keyword>
<gene>
    <name evidence="2" type="ORF">GCM10007063_13030</name>
</gene>
<reference evidence="2" key="1">
    <citation type="journal article" date="2014" name="Int. J. Syst. Evol. Microbiol.">
        <title>Complete genome sequence of Corynebacterium casei LMG S-19264T (=DSM 44701T), isolated from a smear-ripened cheese.</title>
        <authorList>
            <consortium name="US DOE Joint Genome Institute (JGI-PGF)"/>
            <person name="Walter F."/>
            <person name="Albersmeier A."/>
            <person name="Kalinowski J."/>
            <person name="Ruckert C."/>
        </authorList>
    </citation>
    <scope>NUCLEOTIDE SEQUENCE</scope>
    <source>
        <strain evidence="2">JCM 12580</strain>
    </source>
</reference>
<dbReference type="SUPFAM" id="SSF143842">
    <property type="entry name" value="YwmB-like"/>
    <property type="match status" value="1"/>
</dbReference>
<evidence type="ECO:0000256" key="1">
    <source>
        <dbReference type="SAM" id="SignalP"/>
    </source>
</evidence>
<dbReference type="Gene3D" id="3.30.2030.10">
    <property type="entry name" value="YwmB-like"/>
    <property type="match status" value="1"/>
</dbReference>
<name>A0A917PTY0_9BACI</name>
<dbReference type="Pfam" id="PF08680">
    <property type="entry name" value="DUF1779"/>
    <property type="match status" value="1"/>
</dbReference>
<proteinExistence type="predicted"/>
<evidence type="ECO:0008006" key="4">
    <source>
        <dbReference type="Google" id="ProtNLM"/>
    </source>
</evidence>
<feature type="signal peptide" evidence="1">
    <location>
        <begin position="1"/>
        <end position="22"/>
    </location>
</feature>
<evidence type="ECO:0000313" key="3">
    <source>
        <dbReference type="Proteomes" id="UP000658382"/>
    </source>
</evidence>
<dbReference type="AlphaFoldDB" id="A0A917PTY0"/>
<keyword evidence="1" id="KW-0732">Signal</keyword>
<feature type="chain" id="PRO_5037824540" description="TATA-box binding" evidence="1">
    <location>
        <begin position="23"/>
        <end position="238"/>
    </location>
</feature>
<dbReference type="InterPro" id="IPR036209">
    <property type="entry name" value="YwmB-like_sf"/>
</dbReference>
<reference evidence="2" key="2">
    <citation type="submission" date="2020-09" db="EMBL/GenBank/DDBJ databases">
        <authorList>
            <person name="Sun Q."/>
            <person name="Ohkuma M."/>
        </authorList>
    </citation>
    <scope>NUCLEOTIDE SEQUENCE</scope>
    <source>
        <strain evidence="2">JCM 12580</strain>
    </source>
</reference>
<dbReference type="Gene3D" id="3.30.360.40">
    <property type="entry name" value="YwmB-like"/>
    <property type="match status" value="1"/>
</dbReference>
<evidence type="ECO:0000313" key="2">
    <source>
        <dbReference type="EMBL" id="GGJ91833.1"/>
    </source>
</evidence>
<sequence length="238" mass="27236">MRSFALIMSIVILMTVSTTAFANKSDEMTELGSVVSDNGLSVDNWQVTIKEKMAKDDVDRLLQKLRDKNSYKVSSDEDENTVKYFFERVQKQTSFSESYSVVIPENPLYDAELIAVLQGDKWNDKVAADYIDRIGDIHTSYFTNKSTKFACLSTINNDIIEDDNFFARLKNTLQLSKVREQTDNVEQSTVNKIIYGYTPLWEQTIKMKQPINLQIVIQNAAQNSKRLTIGTPILINEY</sequence>
<dbReference type="RefSeq" id="WP_188632285.1">
    <property type="nucleotide sequence ID" value="NZ_BMNQ01000012.1"/>
</dbReference>
<organism evidence="2 3">
    <name type="scientific">Lentibacillus kapialis</name>
    <dbReference type="NCBI Taxonomy" id="340214"/>
    <lineage>
        <taxon>Bacteria</taxon>
        <taxon>Bacillati</taxon>
        <taxon>Bacillota</taxon>
        <taxon>Bacilli</taxon>
        <taxon>Bacillales</taxon>
        <taxon>Bacillaceae</taxon>
        <taxon>Lentibacillus</taxon>
    </lineage>
</organism>
<dbReference type="EMBL" id="BMNQ01000012">
    <property type="protein sequence ID" value="GGJ91833.1"/>
    <property type="molecule type" value="Genomic_DNA"/>
</dbReference>